<proteinExistence type="predicted"/>
<feature type="region of interest" description="Disordered" evidence="1">
    <location>
        <begin position="18"/>
        <end position="116"/>
    </location>
</feature>
<dbReference type="EMBL" id="JAMQAY010000007">
    <property type="protein sequence ID" value="MCM2402906.1"/>
    <property type="molecule type" value="Genomic_DNA"/>
</dbReference>
<feature type="compositionally biased region" description="Pro residues" evidence="1">
    <location>
        <begin position="100"/>
        <end position="116"/>
    </location>
</feature>
<sequence>MSGLMCMLFAALFAVSSASPWQDAETRRTQSLDAVSTSSKPAFAGKRDPARIVLTADLRQGNKARTSDNPDASPGTTGIELPAYAWALQTIERGRDPDHPAPPGAFNPRAPPLKAA</sequence>
<keyword evidence="5" id="KW-1185">Reference proteome</keyword>
<keyword evidence="2" id="KW-0732">Signal</keyword>
<feature type="compositionally biased region" description="Polar residues" evidence="1">
    <location>
        <begin position="63"/>
        <end position="76"/>
    </location>
</feature>
<dbReference type="Proteomes" id="UP001155380">
    <property type="component" value="Unassembled WGS sequence"/>
</dbReference>
<feature type="chain" id="PRO_5042610103" evidence="2">
    <location>
        <begin position="24"/>
        <end position="116"/>
    </location>
</feature>
<evidence type="ECO:0000313" key="5">
    <source>
        <dbReference type="Proteomes" id="UP001155079"/>
    </source>
</evidence>
<name>A0AAJ1F534_9HYPH</name>
<comment type="caution">
    <text evidence="4">The sequence shown here is derived from an EMBL/GenBank/DDBJ whole genome shotgun (WGS) entry which is preliminary data.</text>
</comment>
<evidence type="ECO:0000256" key="2">
    <source>
        <dbReference type="SAM" id="SignalP"/>
    </source>
</evidence>
<protein>
    <submittedName>
        <fullName evidence="4">Uncharacterized protein</fullName>
    </submittedName>
</protein>
<organism evidence="4 6">
    <name type="scientific">Ciceribacter sichuanensis</name>
    <dbReference type="NCBI Taxonomy" id="2949647"/>
    <lineage>
        <taxon>Bacteria</taxon>
        <taxon>Pseudomonadati</taxon>
        <taxon>Pseudomonadota</taxon>
        <taxon>Alphaproteobacteria</taxon>
        <taxon>Hyphomicrobiales</taxon>
        <taxon>Rhizobiaceae</taxon>
        <taxon>Ciceribacter</taxon>
    </lineage>
</organism>
<feature type="compositionally biased region" description="Polar residues" evidence="1">
    <location>
        <begin position="31"/>
        <end position="40"/>
    </location>
</feature>
<dbReference type="RefSeq" id="WP_250912165.1">
    <property type="nucleotide sequence ID" value="NZ_JAMQAY010000007.1"/>
</dbReference>
<dbReference type="AlphaFoldDB" id="A0AAJ1F534"/>
<dbReference type="Proteomes" id="UP001155079">
    <property type="component" value="Unassembled WGS sequence"/>
</dbReference>
<reference evidence="4 5" key="1">
    <citation type="submission" date="2022-06" db="EMBL/GenBank/DDBJ databases">
        <authorList>
            <person name="Sun Q."/>
        </authorList>
    </citation>
    <scope>NUCLEOTIDE SEQUENCE</scope>
    <source>
        <strain evidence="4">S101</strain>
        <strain evidence="3 5">S153</strain>
    </source>
</reference>
<evidence type="ECO:0000313" key="4">
    <source>
        <dbReference type="EMBL" id="MCO5955402.1"/>
    </source>
</evidence>
<dbReference type="EMBL" id="JAMXLX010000001">
    <property type="protein sequence ID" value="MCO5955402.1"/>
    <property type="molecule type" value="Genomic_DNA"/>
</dbReference>
<evidence type="ECO:0000313" key="6">
    <source>
        <dbReference type="Proteomes" id="UP001155380"/>
    </source>
</evidence>
<gene>
    <name evidence="3" type="ORF">NBH20_17195</name>
    <name evidence="4" type="ORF">NBH21_01350</name>
</gene>
<evidence type="ECO:0000256" key="1">
    <source>
        <dbReference type="SAM" id="MobiDB-lite"/>
    </source>
</evidence>
<accession>A0AAJ1F534</accession>
<feature type="signal peptide" evidence="2">
    <location>
        <begin position="1"/>
        <end position="23"/>
    </location>
</feature>
<evidence type="ECO:0000313" key="3">
    <source>
        <dbReference type="EMBL" id="MCM2402906.1"/>
    </source>
</evidence>